<proteinExistence type="predicted"/>
<name>A0A0F9II16_9ZZZZ</name>
<dbReference type="EMBL" id="LAZR01012372">
    <property type="protein sequence ID" value="KKM27177.1"/>
    <property type="molecule type" value="Genomic_DNA"/>
</dbReference>
<gene>
    <name evidence="1" type="ORF">LCGC14_1577350</name>
</gene>
<protein>
    <submittedName>
        <fullName evidence="1">Uncharacterized protein</fullName>
    </submittedName>
</protein>
<organism evidence="1">
    <name type="scientific">marine sediment metagenome</name>
    <dbReference type="NCBI Taxonomy" id="412755"/>
    <lineage>
        <taxon>unclassified sequences</taxon>
        <taxon>metagenomes</taxon>
        <taxon>ecological metagenomes</taxon>
    </lineage>
</organism>
<dbReference type="AlphaFoldDB" id="A0A0F9II16"/>
<evidence type="ECO:0000313" key="1">
    <source>
        <dbReference type="EMBL" id="KKM27177.1"/>
    </source>
</evidence>
<sequence length="166" mass="17725">MDKKAEFSAVDSYNIVKTVTGGTTDTFPTAFPFSITSGDMDLLKPSNGAIGTETRAYRLGIFMTAKGTAGGTGTVMVTGASEGGPRELIASLAITMNAVVETGDWRIVDEIVLTSVHLAGCSIAVADSGNSRPTKFGFDATGYRYIKFYVTALTNITDMRIYVRYF</sequence>
<accession>A0A0F9II16</accession>
<comment type="caution">
    <text evidence="1">The sequence shown here is derived from an EMBL/GenBank/DDBJ whole genome shotgun (WGS) entry which is preliminary data.</text>
</comment>
<reference evidence="1" key="1">
    <citation type="journal article" date="2015" name="Nature">
        <title>Complex archaea that bridge the gap between prokaryotes and eukaryotes.</title>
        <authorList>
            <person name="Spang A."/>
            <person name="Saw J.H."/>
            <person name="Jorgensen S.L."/>
            <person name="Zaremba-Niedzwiedzka K."/>
            <person name="Martijn J."/>
            <person name="Lind A.E."/>
            <person name="van Eijk R."/>
            <person name="Schleper C."/>
            <person name="Guy L."/>
            <person name="Ettema T.J."/>
        </authorList>
    </citation>
    <scope>NUCLEOTIDE SEQUENCE</scope>
</reference>